<dbReference type="Gene3D" id="3.40.50.300">
    <property type="entry name" value="P-loop containing nucleotide triphosphate hydrolases"/>
    <property type="match status" value="1"/>
</dbReference>
<dbReference type="SUPFAM" id="SSF52540">
    <property type="entry name" value="P-loop containing nucleoside triphosphate hydrolases"/>
    <property type="match status" value="1"/>
</dbReference>
<feature type="binding site" evidence="5">
    <location>
        <position position="29"/>
    </location>
    <ligand>
        <name>Mg(2+)</name>
        <dbReference type="ChEBI" id="CHEBI:18420"/>
    </ligand>
</feature>
<dbReference type="Pfam" id="PF00025">
    <property type="entry name" value="Arf"/>
    <property type="match status" value="1"/>
</dbReference>
<keyword evidence="2 4" id="KW-0547">Nucleotide-binding</keyword>
<keyword evidence="5" id="KW-0460">Magnesium</keyword>
<dbReference type="SMART" id="SM00177">
    <property type="entry name" value="ARF"/>
    <property type="match status" value="1"/>
</dbReference>
<protein>
    <recommendedName>
        <fullName evidence="8">ADP-ribosylation factor</fullName>
    </recommendedName>
</protein>
<dbReference type="InterPro" id="IPR005225">
    <property type="entry name" value="Small_GTP-bd"/>
</dbReference>
<dbReference type="SMART" id="SM00178">
    <property type="entry name" value="SAR"/>
    <property type="match status" value="1"/>
</dbReference>
<evidence type="ECO:0000256" key="5">
    <source>
        <dbReference type="PIRSR" id="PIRSR606689-2"/>
    </source>
</evidence>
<dbReference type="PANTHER" id="PTHR11711">
    <property type="entry name" value="ADP RIBOSYLATION FACTOR-RELATED"/>
    <property type="match status" value="1"/>
</dbReference>
<evidence type="ECO:0000256" key="6">
    <source>
        <dbReference type="RuleBase" id="RU003925"/>
    </source>
</evidence>
<keyword evidence="3 4" id="KW-0342">GTP-binding</keyword>
<dbReference type="PROSITE" id="PS51417">
    <property type="entry name" value="ARF"/>
    <property type="match status" value="1"/>
</dbReference>
<dbReference type="InterPro" id="IPR006689">
    <property type="entry name" value="Small_GTPase_ARF/SAR"/>
</dbReference>
<evidence type="ECO:0000256" key="2">
    <source>
        <dbReference type="ARBA" id="ARBA00022741"/>
    </source>
</evidence>
<dbReference type="AlphaFoldDB" id="A0A6B2LJV1"/>
<sequence length="193" mass="21925">MSTIASLVPSYFKSERKILVFGLDAAGKTTLFYKLRPASYQDNTAHFCSIGWYPEKMEIGNYKFISWDLGGQDRIAHLWKSFFPNTSALIFLIDCCDKERVEEAMQELYKMIRQEDLKHCPLLIYANKQDLKGSLTPYQIALKLGLKHPLLETKEATLLSCAIHGVPWRIQPLVAITGTGAEPGLQWLLSKIN</sequence>
<dbReference type="FunFam" id="3.40.50.300:FF:001166">
    <property type="entry name" value="ADP-ribosylation factor D"/>
    <property type="match status" value="1"/>
</dbReference>
<comment type="similarity">
    <text evidence="1 6">Belongs to the small GTPase superfamily. Arf family.</text>
</comment>
<reference evidence="7" key="1">
    <citation type="journal article" date="2020" name="J. Eukaryot. Microbiol.">
        <title>De novo Sequencing, Assembly and Annotation of the Transcriptome for the Free-Living Testate Amoeba Arcella intermedia.</title>
        <authorList>
            <person name="Ribeiro G.M."/>
            <person name="Porfirio-Sousa A.L."/>
            <person name="Maurer-Alcala X.X."/>
            <person name="Katz L.A."/>
            <person name="Lahr D.J.G."/>
        </authorList>
    </citation>
    <scope>NUCLEOTIDE SEQUENCE</scope>
</reference>
<feature type="binding site" evidence="4">
    <location>
        <begin position="127"/>
        <end position="130"/>
    </location>
    <ligand>
        <name>GTP</name>
        <dbReference type="ChEBI" id="CHEBI:37565"/>
    </ligand>
</feature>
<dbReference type="GO" id="GO:0003924">
    <property type="term" value="F:GTPase activity"/>
    <property type="evidence" value="ECO:0007669"/>
    <property type="project" value="InterPro"/>
</dbReference>
<accession>A0A6B2LJV1</accession>
<feature type="binding site" evidence="4">
    <location>
        <position position="71"/>
    </location>
    <ligand>
        <name>GTP</name>
        <dbReference type="ChEBI" id="CHEBI:37565"/>
    </ligand>
</feature>
<dbReference type="GO" id="GO:0005525">
    <property type="term" value="F:GTP binding"/>
    <property type="evidence" value="ECO:0007669"/>
    <property type="project" value="UniProtKB-KW"/>
</dbReference>
<evidence type="ECO:0000256" key="4">
    <source>
        <dbReference type="PIRSR" id="PIRSR606689-1"/>
    </source>
</evidence>
<organism evidence="7">
    <name type="scientific">Arcella intermedia</name>
    <dbReference type="NCBI Taxonomy" id="1963864"/>
    <lineage>
        <taxon>Eukaryota</taxon>
        <taxon>Amoebozoa</taxon>
        <taxon>Tubulinea</taxon>
        <taxon>Elardia</taxon>
        <taxon>Arcellinida</taxon>
        <taxon>Sphaerothecina</taxon>
        <taxon>Arcellidae</taxon>
        <taxon>Arcella</taxon>
    </lineage>
</organism>
<name>A0A6B2LJV1_9EUKA</name>
<dbReference type="PRINTS" id="PR00328">
    <property type="entry name" value="SAR1GTPBP"/>
</dbReference>
<evidence type="ECO:0000256" key="1">
    <source>
        <dbReference type="ARBA" id="ARBA00010290"/>
    </source>
</evidence>
<dbReference type="NCBIfam" id="TIGR00231">
    <property type="entry name" value="small_GTP"/>
    <property type="match status" value="1"/>
</dbReference>
<proteinExistence type="inferred from homology"/>
<feature type="binding site" evidence="5">
    <location>
        <position position="49"/>
    </location>
    <ligand>
        <name>Mg(2+)</name>
        <dbReference type="ChEBI" id="CHEBI:18420"/>
    </ligand>
</feature>
<dbReference type="InterPro" id="IPR024156">
    <property type="entry name" value="Small_GTPase_ARF"/>
</dbReference>
<evidence type="ECO:0000256" key="3">
    <source>
        <dbReference type="ARBA" id="ARBA00023134"/>
    </source>
</evidence>
<dbReference type="InterPro" id="IPR027417">
    <property type="entry name" value="P-loop_NTPase"/>
</dbReference>
<feature type="binding site" evidence="4">
    <location>
        <begin position="22"/>
        <end position="29"/>
    </location>
    <ligand>
        <name>GTP</name>
        <dbReference type="ChEBI" id="CHEBI:37565"/>
    </ligand>
</feature>
<evidence type="ECO:0000313" key="7">
    <source>
        <dbReference type="EMBL" id="NDV37254.1"/>
    </source>
</evidence>
<dbReference type="CDD" id="cd00878">
    <property type="entry name" value="Arf_Arl"/>
    <property type="match status" value="1"/>
</dbReference>
<dbReference type="EMBL" id="GIBP01008285">
    <property type="protein sequence ID" value="NDV37254.1"/>
    <property type="molecule type" value="Transcribed_RNA"/>
</dbReference>
<dbReference type="GO" id="GO:0046872">
    <property type="term" value="F:metal ion binding"/>
    <property type="evidence" value="ECO:0007669"/>
    <property type="project" value="UniProtKB-KW"/>
</dbReference>
<evidence type="ECO:0008006" key="8">
    <source>
        <dbReference type="Google" id="ProtNLM"/>
    </source>
</evidence>
<keyword evidence="5" id="KW-0479">Metal-binding</keyword>